<reference evidence="1 2" key="1">
    <citation type="journal article" date="2014" name="PLoS Genet.">
        <title>Phylogenetically driven sequencing of extremely halophilic archaea reveals strategies for static and dynamic osmo-response.</title>
        <authorList>
            <person name="Becker E.A."/>
            <person name="Seitzer P.M."/>
            <person name="Tritt A."/>
            <person name="Larsen D."/>
            <person name="Krusor M."/>
            <person name="Yao A.I."/>
            <person name="Wu D."/>
            <person name="Madern D."/>
            <person name="Eisen J.A."/>
            <person name="Darling A.E."/>
            <person name="Facciotti M.T."/>
        </authorList>
    </citation>
    <scope>NUCLEOTIDE SEQUENCE [LARGE SCALE GENOMIC DNA]</scope>
    <source>
        <strain evidence="1 2">DSM 12281</strain>
    </source>
</reference>
<protein>
    <submittedName>
        <fullName evidence="1">Uncharacterized protein</fullName>
    </submittedName>
</protein>
<sequence>MAEGLSRRGKNVEVAAGLATVSIGRQEHGFGIQNRLRKLRAEYGGYIQRIGSSADEFSKLGVIAV</sequence>
<accession>L9ZWV0</accession>
<dbReference type="EMBL" id="AOIL01000042">
    <property type="protein sequence ID" value="ELY90980.1"/>
    <property type="molecule type" value="Genomic_DNA"/>
</dbReference>
<name>L9ZWV0_9EURY</name>
<evidence type="ECO:0000313" key="1">
    <source>
        <dbReference type="EMBL" id="ELY90980.1"/>
    </source>
</evidence>
<dbReference type="AlphaFoldDB" id="L9ZWV0"/>
<dbReference type="Proteomes" id="UP000011648">
    <property type="component" value="Unassembled WGS sequence"/>
</dbReference>
<evidence type="ECO:0000313" key="2">
    <source>
        <dbReference type="Proteomes" id="UP000011648"/>
    </source>
</evidence>
<keyword evidence="2" id="KW-1185">Reference proteome</keyword>
<gene>
    <name evidence="1" type="ORF">C484_12171</name>
</gene>
<comment type="caution">
    <text evidence="1">The sequence shown here is derived from an EMBL/GenBank/DDBJ whole genome shotgun (WGS) entry which is preliminary data.</text>
</comment>
<dbReference type="PATRIC" id="fig|1230458.4.peg.2449"/>
<proteinExistence type="predicted"/>
<organism evidence="1 2">
    <name type="scientific">Natrialba taiwanensis DSM 12281</name>
    <dbReference type="NCBI Taxonomy" id="1230458"/>
    <lineage>
        <taxon>Archaea</taxon>
        <taxon>Methanobacteriati</taxon>
        <taxon>Methanobacteriota</taxon>
        <taxon>Stenosarchaea group</taxon>
        <taxon>Halobacteria</taxon>
        <taxon>Halobacteriales</taxon>
        <taxon>Natrialbaceae</taxon>
        <taxon>Natrialba</taxon>
    </lineage>
</organism>